<gene>
    <name evidence="1" type="ORF">SAMN05421847_0503</name>
</gene>
<protein>
    <submittedName>
        <fullName evidence="1">GLPGLI family protein</fullName>
    </submittedName>
</protein>
<dbReference type="OrthoDB" id="1440774at2"/>
<dbReference type="NCBIfam" id="TIGR01200">
    <property type="entry name" value="GLPGLI"/>
    <property type="match status" value="1"/>
</dbReference>
<dbReference type="AlphaFoldDB" id="A0A1H5TMP7"/>
<accession>A0A1H5TMP7</accession>
<organism evidence="1 2">
    <name type="scientific">Halpernia humi</name>
    <dbReference type="NCBI Taxonomy" id="493375"/>
    <lineage>
        <taxon>Bacteria</taxon>
        <taxon>Pseudomonadati</taxon>
        <taxon>Bacteroidota</taxon>
        <taxon>Flavobacteriia</taxon>
        <taxon>Flavobacteriales</taxon>
        <taxon>Weeksellaceae</taxon>
        <taxon>Chryseobacterium group</taxon>
        <taxon>Halpernia</taxon>
    </lineage>
</organism>
<name>A0A1H5TMP7_9FLAO</name>
<dbReference type="InterPro" id="IPR005901">
    <property type="entry name" value="GLPGLI"/>
</dbReference>
<evidence type="ECO:0000313" key="1">
    <source>
        <dbReference type="EMBL" id="SEF63287.1"/>
    </source>
</evidence>
<reference evidence="2" key="1">
    <citation type="submission" date="2016-10" db="EMBL/GenBank/DDBJ databases">
        <authorList>
            <person name="Varghese N."/>
            <person name="Submissions S."/>
        </authorList>
    </citation>
    <scope>NUCLEOTIDE SEQUENCE [LARGE SCALE GENOMIC DNA]</scope>
    <source>
        <strain evidence="2">DSM 21580</strain>
    </source>
</reference>
<evidence type="ECO:0000313" key="2">
    <source>
        <dbReference type="Proteomes" id="UP000236738"/>
    </source>
</evidence>
<dbReference type="EMBL" id="FNUS01000001">
    <property type="protein sequence ID" value="SEF63287.1"/>
    <property type="molecule type" value="Genomic_DNA"/>
</dbReference>
<proteinExistence type="predicted"/>
<dbReference type="Proteomes" id="UP000236738">
    <property type="component" value="Unassembled WGS sequence"/>
</dbReference>
<dbReference type="Pfam" id="PF09697">
    <property type="entry name" value="Porph_ging"/>
    <property type="match status" value="1"/>
</dbReference>
<keyword evidence="2" id="KW-1185">Reference proteome</keyword>
<dbReference type="RefSeq" id="WP_103912524.1">
    <property type="nucleotide sequence ID" value="NZ_FNUS01000001.1"/>
</dbReference>
<sequence>MKYLLFTFVLVSSLFFSQNKRFIYDYKFVSDSTQKDKVTPEQMYLDIAEKGSKYYSRNVFVSDSIAQAAFEEQQAKHSNNFIIPETGISGKVKYVVEKSYPEYKISSFHSIESNDYKVSDDREMNWKILPDKQKIGNWEAQKASLEMYGRKWIAWFSTEIPFPDGPYKFHGLPGLIVKISDETNSHSMELKGVKNLNSDDIWKSYAEKVHFNPLISINEKQYKKAILAYRQDPAKNFRLLLANPDTKITMKDGSGKVYSNAEMLKKTEDAAKDKIEKDNNFLEFDMLK</sequence>